<feature type="compositionally biased region" description="Low complexity" evidence="1">
    <location>
        <begin position="75"/>
        <end position="100"/>
    </location>
</feature>
<dbReference type="AlphaFoldDB" id="A0A7U9KND1"/>
<reference evidence="2 3" key="1">
    <citation type="submission" date="2018-11" db="EMBL/GenBank/DDBJ databases">
        <title>Whole genome sequence of Streptomyces chrestomyceticus NBRC 13444(T).</title>
        <authorList>
            <person name="Komaki H."/>
            <person name="Tamura T."/>
        </authorList>
    </citation>
    <scope>NUCLEOTIDE SEQUENCE [LARGE SCALE GENOMIC DNA]</scope>
    <source>
        <strain evidence="2 3">NBRC 13444</strain>
    </source>
</reference>
<comment type="caution">
    <text evidence="2">The sequence shown here is derived from an EMBL/GenBank/DDBJ whole genome shotgun (WGS) entry which is preliminary data.</text>
</comment>
<proteinExistence type="predicted"/>
<feature type="region of interest" description="Disordered" evidence="1">
    <location>
        <begin position="1"/>
        <end position="128"/>
    </location>
</feature>
<gene>
    <name evidence="2" type="ORF">OEIGOIKO_00143</name>
</gene>
<evidence type="ECO:0000256" key="1">
    <source>
        <dbReference type="SAM" id="MobiDB-lite"/>
    </source>
</evidence>
<feature type="compositionally biased region" description="Low complexity" evidence="1">
    <location>
        <begin position="1"/>
        <end position="10"/>
    </location>
</feature>
<feature type="compositionally biased region" description="Low complexity" evidence="1">
    <location>
        <begin position="47"/>
        <end position="62"/>
    </location>
</feature>
<accession>A0A7U9KND1</accession>
<evidence type="ECO:0000313" key="3">
    <source>
        <dbReference type="Proteomes" id="UP000287830"/>
    </source>
</evidence>
<evidence type="ECO:0000313" key="2">
    <source>
        <dbReference type="EMBL" id="GCD32430.1"/>
    </source>
</evidence>
<feature type="compositionally biased region" description="Basic and acidic residues" evidence="1">
    <location>
        <begin position="113"/>
        <end position="128"/>
    </location>
</feature>
<dbReference type="EMBL" id="BHZC01000001">
    <property type="protein sequence ID" value="GCD32430.1"/>
    <property type="molecule type" value="Genomic_DNA"/>
</dbReference>
<organism evidence="2 3">
    <name type="scientific">Streptomyces chrestomyceticus JCM 4735</name>
    <dbReference type="NCBI Taxonomy" id="1306181"/>
    <lineage>
        <taxon>Bacteria</taxon>
        <taxon>Bacillati</taxon>
        <taxon>Actinomycetota</taxon>
        <taxon>Actinomycetes</taxon>
        <taxon>Kitasatosporales</taxon>
        <taxon>Streptomycetaceae</taxon>
        <taxon>Streptomyces</taxon>
    </lineage>
</organism>
<sequence>MSCTRTSSRARALRSRPWPGSGVRSSALRMRTVTCTPPVCGLPNPDGPQQQDGPPGEQQAQAFASVGARTTSWPSCASSVRSAAARASSSSTTSSPLTARFSSGRAVPPGRPDPPRGRERTRGGDGWCGRDRRAGGVAWSYRYVRLTEAAGRAEACVRPPYARDPKPASRSRPAGRTRGLAAPVPFPVLDRTAPPLHGRAAAGAEVSGPAVRRVPWPQPLRPASWAVSIPVPSRGGQGSRGWGSRTLYRLTYRAAAAPRGSGTT</sequence>
<feature type="region of interest" description="Disordered" evidence="1">
    <location>
        <begin position="159"/>
        <end position="186"/>
    </location>
</feature>
<dbReference type="Proteomes" id="UP000287830">
    <property type="component" value="Unassembled WGS sequence"/>
</dbReference>
<name>A0A7U9KND1_9ACTN</name>
<protein>
    <submittedName>
        <fullName evidence="2">Uncharacterized protein</fullName>
    </submittedName>
</protein>